<keyword evidence="17" id="KW-1185">Reference proteome</keyword>
<evidence type="ECO:0000259" key="15">
    <source>
        <dbReference type="Pfam" id="PF16740"/>
    </source>
</evidence>
<evidence type="ECO:0000256" key="2">
    <source>
        <dbReference type="ARBA" id="ARBA00004629"/>
    </source>
</evidence>
<keyword evidence="9" id="KW-0995">Kinetochore</keyword>
<dbReference type="GO" id="GO:0007059">
    <property type="term" value="P:chromosome segregation"/>
    <property type="evidence" value="ECO:0007669"/>
    <property type="project" value="InterPro"/>
</dbReference>
<dbReference type="Proteomes" id="UP000594263">
    <property type="component" value="Unplaced"/>
</dbReference>
<evidence type="ECO:0000256" key="3">
    <source>
        <dbReference type="ARBA" id="ARBA00010684"/>
    </source>
</evidence>
<evidence type="ECO:0000256" key="14">
    <source>
        <dbReference type="SAM" id="Coils"/>
    </source>
</evidence>
<keyword evidence="12" id="KW-0137">Centromere</keyword>
<sequence length="158" mass="18145">MERDDRQQHHHHQSTEGLVSLFTKSNRDLIMVQNRLEKEFQQIYPHGANPMKLVSRIKRIQEELLLLKQQCQELLTAKQELIDKASSTLVGTRATMRRMQASLGIHATSEADDVAYSNFKQVVDEWSAHVRSKTGGNNQKAEPEDINQLLFSTIVHNN</sequence>
<dbReference type="AlphaFoldDB" id="A0A7N0TAD7"/>
<dbReference type="InterPro" id="IPR026762">
    <property type="entry name" value="Ska2"/>
</dbReference>
<evidence type="ECO:0000256" key="5">
    <source>
        <dbReference type="ARBA" id="ARBA00022490"/>
    </source>
</evidence>
<comment type="subcellular location">
    <subcellularLocation>
        <location evidence="2">Chromosome</location>
        <location evidence="2">Centromere</location>
        <location evidence="2">Kinetochore</location>
    </subcellularLocation>
    <subcellularLocation>
        <location evidence="1">Cytoplasm</location>
        <location evidence="1">Cytoskeleton</location>
        <location evidence="1">Spindle</location>
    </subcellularLocation>
</comment>
<evidence type="ECO:0000256" key="11">
    <source>
        <dbReference type="ARBA" id="ARBA00023306"/>
    </source>
</evidence>
<keyword evidence="10" id="KW-0206">Cytoskeleton</keyword>
<evidence type="ECO:0000256" key="6">
    <source>
        <dbReference type="ARBA" id="ARBA00022618"/>
    </source>
</evidence>
<comment type="similarity">
    <text evidence="3">Belongs to the SKA2 family.</text>
</comment>
<dbReference type="Gene3D" id="6.10.250.1380">
    <property type="match status" value="1"/>
</dbReference>
<dbReference type="OMA" id="QTYPENA"/>
<evidence type="ECO:0000256" key="13">
    <source>
        <dbReference type="ARBA" id="ARBA00029651"/>
    </source>
</evidence>
<proteinExistence type="inferred from homology"/>
<evidence type="ECO:0000313" key="17">
    <source>
        <dbReference type="Proteomes" id="UP000594263"/>
    </source>
</evidence>
<keyword evidence="11" id="KW-0131">Cell cycle</keyword>
<dbReference type="GO" id="GO:0051301">
    <property type="term" value="P:cell division"/>
    <property type="evidence" value="ECO:0007669"/>
    <property type="project" value="UniProtKB-KW"/>
</dbReference>
<evidence type="ECO:0000256" key="12">
    <source>
        <dbReference type="ARBA" id="ARBA00023328"/>
    </source>
</evidence>
<dbReference type="Gramene" id="Kaladp0029s0136.1.v1.1">
    <property type="protein sequence ID" value="Kaladp0029s0136.1.v1.1"/>
    <property type="gene ID" value="Kaladp0029s0136.v1.1"/>
</dbReference>
<dbReference type="PANTHER" id="PTHR32017">
    <property type="entry name" value="SPINDLE AND KINETOCHORE-ASSOCIATED PROTEIN 2"/>
    <property type="match status" value="1"/>
</dbReference>
<dbReference type="PANTHER" id="PTHR32017:SF3">
    <property type="entry name" value="SPINDLE AND KINETOCHORE-ASSOCIATED PROTEIN 2"/>
    <property type="match status" value="1"/>
</dbReference>
<feature type="domain" description="Ska2 N-terminal" evidence="15">
    <location>
        <begin position="12"/>
        <end position="120"/>
    </location>
</feature>
<dbReference type="InterPro" id="IPR042091">
    <property type="entry name" value="Ska2_N"/>
</dbReference>
<evidence type="ECO:0000256" key="4">
    <source>
        <dbReference type="ARBA" id="ARBA00022454"/>
    </source>
</evidence>
<evidence type="ECO:0000256" key="1">
    <source>
        <dbReference type="ARBA" id="ARBA00004186"/>
    </source>
</evidence>
<protein>
    <recommendedName>
        <fullName evidence="13">Protein FAM33A</fullName>
    </recommendedName>
</protein>
<dbReference type="EnsemblPlants" id="Kaladp0029s0136.1.v1.1">
    <property type="protein sequence ID" value="Kaladp0029s0136.1.v1.1"/>
    <property type="gene ID" value="Kaladp0029s0136.v1.1"/>
</dbReference>
<dbReference type="GO" id="GO:0000940">
    <property type="term" value="C:outer kinetochore"/>
    <property type="evidence" value="ECO:0007669"/>
    <property type="project" value="InterPro"/>
</dbReference>
<keyword evidence="8" id="KW-0498">Mitosis</keyword>
<keyword evidence="14" id="KW-0175">Coiled coil</keyword>
<evidence type="ECO:0000313" key="16">
    <source>
        <dbReference type="EnsemblPlants" id="Kaladp0029s0136.1.v1.1"/>
    </source>
</evidence>
<feature type="coiled-coil region" evidence="14">
    <location>
        <begin position="57"/>
        <end position="84"/>
    </location>
</feature>
<keyword evidence="6" id="KW-0132">Cell division</keyword>
<reference evidence="16" key="1">
    <citation type="submission" date="2021-01" db="UniProtKB">
        <authorList>
            <consortium name="EnsemblPlants"/>
        </authorList>
    </citation>
    <scope>IDENTIFICATION</scope>
</reference>
<organism evidence="16 17">
    <name type="scientific">Kalanchoe fedtschenkoi</name>
    <name type="common">Lavender scallops</name>
    <name type="synonym">South American air plant</name>
    <dbReference type="NCBI Taxonomy" id="63787"/>
    <lineage>
        <taxon>Eukaryota</taxon>
        <taxon>Viridiplantae</taxon>
        <taxon>Streptophyta</taxon>
        <taxon>Embryophyta</taxon>
        <taxon>Tracheophyta</taxon>
        <taxon>Spermatophyta</taxon>
        <taxon>Magnoliopsida</taxon>
        <taxon>eudicotyledons</taxon>
        <taxon>Gunneridae</taxon>
        <taxon>Pentapetalae</taxon>
        <taxon>Saxifragales</taxon>
        <taxon>Crassulaceae</taxon>
        <taxon>Kalanchoe</taxon>
    </lineage>
</organism>
<keyword evidence="5" id="KW-0963">Cytoplasm</keyword>
<accession>A0A7N0TAD7</accession>
<evidence type="ECO:0000256" key="8">
    <source>
        <dbReference type="ARBA" id="ARBA00022776"/>
    </source>
</evidence>
<dbReference type="Pfam" id="PF16740">
    <property type="entry name" value="SKA2"/>
    <property type="match status" value="1"/>
</dbReference>
<keyword evidence="7" id="KW-0493">Microtubule</keyword>
<name>A0A7N0TAD7_KALFE</name>
<evidence type="ECO:0000256" key="10">
    <source>
        <dbReference type="ARBA" id="ARBA00023212"/>
    </source>
</evidence>
<evidence type="ECO:0000256" key="9">
    <source>
        <dbReference type="ARBA" id="ARBA00022838"/>
    </source>
</evidence>
<dbReference type="GO" id="GO:0000278">
    <property type="term" value="P:mitotic cell cycle"/>
    <property type="evidence" value="ECO:0007669"/>
    <property type="project" value="TreeGrafter"/>
</dbReference>
<dbReference type="GO" id="GO:0005876">
    <property type="term" value="C:spindle microtubule"/>
    <property type="evidence" value="ECO:0007669"/>
    <property type="project" value="InterPro"/>
</dbReference>
<evidence type="ECO:0000256" key="7">
    <source>
        <dbReference type="ARBA" id="ARBA00022701"/>
    </source>
</evidence>
<keyword evidence="4" id="KW-0158">Chromosome</keyword>
<dbReference type="GO" id="GO:0008017">
    <property type="term" value="F:microtubule binding"/>
    <property type="evidence" value="ECO:0007669"/>
    <property type="project" value="InterPro"/>
</dbReference>